<dbReference type="Gene3D" id="1.10.510.10">
    <property type="entry name" value="Transferase(Phosphotransferase) domain 1"/>
    <property type="match status" value="1"/>
</dbReference>
<dbReference type="Proteomes" id="UP000694864">
    <property type="component" value="Chromosome 8"/>
</dbReference>
<feature type="domain" description="Protein kinase" evidence="3">
    <location>
        <begin position="1"/>
        <end position="340"/>
    </location>
</feature>
<evidence type="ECO:0000256" key="2">
    <source>
        <dbReference type="ARBA" id="ARBA00022475"/>
    </source>
</evidence>
<name>A0ABM0T1Y1_CAMSA</name>
<gene>
    <name evidence="5" type="primary">LOC104705401</name>
</gene>
<evidence type="ECO:0000259" key="3">
    <source>
        <dbReference type="PROSITE" id="PS50011"/>
    </source>
</evidence>
<reference evidence="5" key="2">
    <citation type="submission" date="2025-08" db="UniProtKB">
        <authorList>
            <consortium name="RefSeq"/>
        </authorList>
    </citation>
    <scope>IDENTIFICATION</scope>
    <source>
        <tissue evidence="5">Leaf</tissue>
    </source>
</reference>
<evidence type="ECO:0000313" key="4">
    <source>
        <dbReference type="Proteomes" id="UP000694864"/>
    </source>
</evidence>
<dbReference type="InterPro" id="IPR001245">
    <property type="entry name" value="Ser-Thr/Tyr_kinase_cat_dom"/>
</dbReference>
<comment type="subcellular location">
    <subcellularLocation>
        <location evidence="1">Cell membrane</location>
    </subcellularLocation>
</comment>
<evidence type="ECO:0000256" key="1">
    <source>
        <dbReference type="ARBA" id="ARBA00004236"/>
    </source>
</evidence>
<dbReference type="GO" id="GO:0016301">
    <property type="term" value="F:kinase activity"/>
    <property type="evidence" value="ECO:0007669"/>
    <property type="project" value="UniProtKB-KW"/>
</dbReference>
<dbReference type="InterPro" id="IPR000719">
    <property type="entry name" value="Prot_kinase_dom"/>
</dbReference>
<keyword evidence="2" id="KW-0472">Membrane</keyword>
<dbReference type="Pfam" id="PF07714">
    <property type="entry name" value="PK_Tyr_Ser-Thr"/>
    <property type="match status" value="1"/>
</dbReference>
<dbReference type="InterPro" id="IPR011009">
    <property type="entry name" value="Kinase-like_dom_sf"/>
</dbReference>
<evidence type="ECO:0000313" key="5">
    <source>
        <dbReference type="RefSeq" id="XP_010419694.1"/>
    </source>
</evidence>
<dbReference type="InterPro" id="IPR050823">
    <property type="entry name" value="Plant_Ser_Thr_Prot_Kinase"/>
</dbReference>
<dbReference type="RefSeq" id="XP_010419694.1">
    <property type="nucleotide sequence ID" value="XM_010421392.2"/>
</dbReference>
<sequence>MGNIVKPFKQQQPSSYAYQPLTVPLISVEAQNEDMKDFSFSEWMKAMEKFRQDRVKICENSCIRAFYKGYIDETTFAPSRTKTGTPVSVIECVHSTSQALQEWMEEVKSLEKHSHPNLVKILGYCCEDNESLLVNTNKSSLLVLEYLHKGRLDHHIFGKEEALPWETRVKIAIGTVQGLVFLHSIKNRPLHFEFRPHNIMLDEQYNAKLFYLESNNQRLKDERFMGRTEYIPHECVMSGYVGMETDVYIFGVILLELLAGSVDRLTNLQNQSAGARTGSFLSENYKIGEIIDPRLGTDYPMNAATLMGILIQSCTKRDKKKRPLMQQVLDVLNIIAATEY</sequence>
<dbReference type="Gene3D" id="3.30.200.20">
    <property type="entry name" value="Phosphorylase Kinase, domain 1"/>
    <property type="match status" value="1"/>
</dbReference>
<protein>
    <submittedName>
        <fullName evidence="5">Inactive serine/threonine-protein kinase At5g11400 isoform X1</fullName>
    </submittedName>
</protein>
<keyword evidence="5" id="KW-0808">Transferase</keyword>
<dbReference type="PANTHER" id="PTHR45621">
    <property type="entry name" value="OS01G0588500 PROTEIN-RELATED"/>
    <property type="match status" value="1"/>
</dbReference>
<dbReference type="SUPFAM" id="SSF56112">
    <property type="entry name" value="Protein kinase-like (PK-like)"/>
    <property type="match status" value="1"/>
</dbReference>
<keyword evidence="2" id="KW-1003">Cell membrane</keyword>
<dbReference type="GeneID" id="104705401"/>
<dbReference type="PROSITE" id="PS50011">
    <property type="entry name" value="PROTEIN_KINASE_DOM"/>
    <property type="match status" value="1"/>
</dbReference>
<keyword evidence="4" id="KW-1185">Reference proteome</keyword>
<keyword evidence="5" id="KW-0418">Kinase</keyword>
<proteinExistence type="predicted"/>
<reference evidence="4" key="1">
    <citation type="journal article" date="2014" name="Nat. Commun.">
        <title>The emerging biofuel crop Camelina sativa retains a highly undifferentiated hexaploid genome structure.</title>
        <authorList>
            <person name="Kagale S."/>
            <person name="Koh C."/>
            <person name="Nixon J."/>
            <person name="Bollina V."/>
            <person name="Clarke W.E."/>
            <person name="Tuteja R."/>
            <person name="Spillane C."/>
            <person name="Robinson S.J."/>
            <person name="Links M.G."/>
            <person name="Clarke C."/>
            <person name="Higgins E.E."/>
            <person name="Huebert T."/>
            <person name="Sharpe A.G."/>
            <person name="Parkin I.A."/>
        </authorList>
    </citation>
    <scope>NUCLEOTIDE SEQUENCE [LARGE SCALE GENOMIC DNA]</scope>
    <source>
        <strain evidence="4">cv. DH55</strain>
    </source>
</reference>
<organism evidence="4 5">
    <name type="scientific">Camelina sativa</name>
    <name type="common">False flax</name>
    <name type="synonym">Myagrum sativum</name>
    <dbReference type="NCBI Taxonomy" id="90675"/>
    <lineage>
        <taxon>Eukaryota</taxon>
        <taxon>Viridiplantae</taxon>
        <taxon>Streptophyta</taxon>
        <taxon>Embryophyta</taxon>
        <taxon>Tracheophyta</taxon>
        <taxon>Spermatophyta</taxon>
        <taxon>Magnoliopsida</taxon>
        <taxon>eudicotyledons</taxon>
        <taxon>Gunneridae</taxon>
        <taxon>Pentapetalae</taxon>
        <taxon>rosids</taxon>
        <taxon>malvids</taxon>
        <taxon>Brassicales</taxon>
        <taxon>Brassicaceae</taxon>
        <taxon>Camelineae</taxon>
        <taxon>Camelina</taxon>
    </lineage>
</organism>
<accession>A0ABM0T1Y1</accession>